<dbReference type="Proteomes" id="UP000492821">
    <property type="component" value="Unassembled WGS sequence"/>
</dbReference>
<name>A0A7E4VSZ9_PANRE</name>
<proteinExistence type="predicted"/>
<keyword evidence="1" id="KW-1185">Reference proteome</keyword>
<accession>A0A7E4VSZ9</accession>
<protein>
    <submittedName>
        <fullName evidence="2">F-box domain-containing protein</fullName>
    </submittedName>
</protein>
<reference evidence="1" key="1">
    <citation type="journal article" date="2013" name="Genetics">
        <title>The draft genome and transcriptome of Panagrellus redivivus are shaped by the harsh demands of a free-living lifestyle.</title>
        <authorList>
            <person name="Srinivasan J."/>
            <person name="Dillman A.R."/>
            <person name="Macchietto M.G."/>
            <person name="Heikkinen L."/>
            <person name="Lakso M."/>
            <person name="Fracchia K.M."/>
            <person name="Antoshechkin I."/>
            <person name="Mortazavi A."/>
            <person name="Wong G."/>
            <person name="Sternberg P.W."/>
        </authorList>
    </citation>
    <scope>NUCLEOTIDE SEQUENCE [LARGE SCALE GENOMIC DNA]</scope>
    <source>
        <strain evidence="1">MT8872</strain>
    </source>
</reference>
<dbReference type="WBParaSite" id="Pan_g24186.t1">
    <property type="protein sequence ID" value="Pan_g24186.t1"/>
    <property type="gene ID" value="Pan_g24186"/>
</dbReference>
<evidence type="ECO:0000313" key="1">
    <source>
        <dbReference type="Proteomes" id="UP000492821"/>
    </source>
</evidence>
<evidence type="ECO:0000313" key="2">
    <source>
        <dbReference type="WBParaSite" id="Pan_g24186.t1"/>
    </source>
</evidence>
<sequence>MNSPVMMFPSLPYALRQQFYSMLPPAEFELLRQCFFQQNFNYFLNETTKFGLFTNKLYINSVDESLKFISSGNLIQKVSVNQLKEFEKVVALDVVHLDQLSTSEIAEVAKYLHCEQYQTLSLTGFPLFDDFAKLLHPGIREMSFSGHVLGIPSVDAFLRLLVNMERINITQFWQIQYRAEITRILEFFISRERPENLKSLRYNQFYVMRK</sequence>
<dbReference type="AlphaFoldDB" id="A0A7E4VSZ9"/>
<organism evidence="1 2">
    <name type="scientific">Panagrellus redivivus</name>
    <name type="common">Microworm</name>
    <dbReference type="NCBI Taxonomy" id="6233"/>
    <lineage>
        <taxon>Eukaryota</taxon>
        <taxon>Metazoa</taxon>
        <taxon>Ecdysozoa</taxon>
        <taxon>Nematoda</taxon>
        <taxon>Chromadorea</taxon>
        <taxon>Rhabditida</taxon>
        <taxon>Tylenchina</taxon>
        <taxon>Panagrolaimomorpha</taxon>
        <taxon>Panagrolaimoidea</taxon>
        <taxon>Panagrolaimidae</taxon>
        <taxon>Panagrellus</taxon>
    </lineage>
</organism>
<reference evidence="2" key="2">
    <citation type="submission" date="2020-10" db="UniProtKB">
        <authorList>
            <consortium name="WormBaseParasite"/>
        </authorList>
    </citation>
    <scope>IDENTIFICATION</scope>
</reference>